<protein>
    <recommendedName>
        <fullName evidence="4">Carrier domain-containing protein</fullName>
    </recommendedName>
</protein>
<dbReference type="Gene3D" id="1.10.1200.10">
    <property type="entry name" value="ACP-like"/>
    <property type="match status" value="1"/>
</dbReference>
<evidence type="ECO:0000256" key="2">
    <source>
        <dbReference type="ARBA" id="ARBA00022553"/>
    </source>
</evidence>
<dbReference type="Pfam" id="PF00668">
    <property type="entry name" value="Condensation"/>
    <property type="match status" value="2"/>
</dbReference>
<evidence type="ECO:0000256" key="1">
    <source>
        <dbReference type="ARBA" id="ARBA00022450"/>
    </source>
</evidence>
<dbReference type="GO" id="GO:0016874">
    <property type="term" value="F:ligase activity"/>
    <property type="evidence" value="ECO:0007669"/>
    <property type="project" value="UniProtKB-KW"/>
</dbReference>
<dbReference type="CDD" id="cd05918">
    <property type="entry name" value="A_NRPS_SidN3_like"/>
    <property type="match status" value="1"/>
</dbReference>
<dbReference type="SUPFAM" id="SSF52777">
    <property type="entry name" value="CoA-dependent acyltransferases"/>
    <property type="match status" value="4"/>
</dbReference>
<dbReference type="InterPro" id="IPR001242">
    <property type="entry name" value="Condensation_dom"/>
</dbReference>
<dbReference type="PROSITE" id="PS50075">
    <property type="entry name" value="CARRIER"/>
    <property type="match status" value="1"/>
</dbReference>
<dbReference type="NCBIfam" id="TIGR01733">
    <property type="entry name" value="AA-adenyl-dom"/>
    <property type="match status" value="1"/>
</dbReference>
<dbReference type="SUPFAM" id="SSF47336">
    <property type="entry name" value="ACP-like"/>
    <property type="match status" value="1"/>
</dbReference>
<dbReference type="Pfam" id="PF00550">
    <property type="entry name" value="PP-binding"/>
    <property type="match status" value="1"/>
</dbReference>
<dbReference type="GO" id="GO:0005737">
    <property type="term" value="C:cytoplasm"/>
    <property type="evidence" value="ECO:0007669"/>
    <property type="project" value="TreeGrafter"/>
</dbReference>
<keyword evidence="1" id="KW-0596">Phosphopantetheine</keyword>
<dbReference type="InterPro" id="IPR020845">
    <property type="entry name" value="AMP-binding_CS"/>
</dbReference>
<dbReference type="InterPro" id="IPR036736">
    <property type="entry name" value="ACP-like_sf"/>
</dbReference>
<comment type="caution">
    <text evidence="5">The sequence shown here is derived from an EMBL/GenBank/DDBJ whole genome shotgun (WGS) entry which is preliminary data.</text>
</comment>
<evidence type="ECO:0000313" key="6">
    <source>
        <dbReference type="Proteomes" id="UP001152049"/>
    </source>
</evidence>
<evidence type="ECO:0000259" key="4">
    <source>
        <dbReference type="PROSITE" id="PS50075"/>
    </source>
</evidence>
<dbReference type="InterPro" id="IPR023213">
    <property type="entry name" value="CAT-like_dom_sf"/>
</dbReference>
<dbReference type="OrthoDB" id="416786at2759"/>
<dbReference type="Gene3D" id="3.30.559.30">
    <property type="entry name" value="Nonribosomal peptide synthetase, condensation domain"/>
    <property type="match status" value="2"/>
</dbReference>
<dbReference type="Gene3D" id="3.30.300.30">
    <property type="match status" value="1"/>
</dbReference>
<accession>A0A9W8V6T4</accession>
<keyword evidence="3" id="KW-0436">Ligase</keyword>
<dbReference type="GO" id="GO:0044550">
    <property type="term" value="P:secondary metabolite biosynthetic process"/>
    <property type="evidence" value="ECO:0007669"/>
    <property type="project" value="TreeGrafter"/>
</dbReference>
<dbReference type="InterPro" id="IPR010071">
    <property type="entry name" value="AA_adenyl_dom"/>
</dbReference>
<dbReference type="CDD" id="cd19545">
    <property type="entry name" value="FUM14_C_NRPS-like"/>
    <property type="match status" value="1"/>
</dbReference>
<keyword evidence="6" id="KW-1185">Reference proteome</keyword>
<dbReference type="PANTHER" id="PTHR45527:SF1">
    <property type="entry name" value="FATTY ACID SYNTHASE"/>
    <property type="match status" value="1"/>
</dbReference>
<sequence>MESQKIMSRQDVDERTLAEIATACNLGLDQIEDVYACTPLQMATMAESTLHAGASVFQFVLNLSPTIDLDRFCSSLQHVVSLNAVLRTRLVECRQGLVQVVTNEQHHTRRLPNDVDMEEYMIEDEQEPLGLSTPLFRTAIAGSKLLLTMHHGIMDHASLTPLFDDVLSVYHGGEAKKRAEFKDFVAHYLEIDCNQASTFWSSRFTGAPAVFPKVSPGYVPFGTYTISRKIVLDRVGKEVSATHVPSYIEAAWALTASNYTSSDSVAFGLIFSGRISACAAAETTLGPTIAIVPVQVNVQKSTTVEGILKDRTSARRQLQQHHALQYGVPRIRGVSEPARIASEFQTLLNIRPRWYDPKESSEVSYNNMKEPAEPFALSISCDLGDDGTTVQASADETVIPEQQLTRVLDQFEHILRSLTEAALDTKLDQIPKLSPGNLWEIMKWNSSLPEPEEECIHELFRAQARQRPESVAAEAWDGTLTYAELDDTSDRLARELYRRGASSGSLVAFVFEKSLWTAVAIIGIIKAGAASVPISADDPPARKKQVISSAGIKMILTSSSEYENCVGLAPDVLGISASTISEMPSDDPNRDDNYAHDPSALAFVIYTSGSTGLPKGVMLEHRNLASAFKQLIQRLRYEPGCRTLQFSAHVWDVHLGETFTSLLSGGCLCIPSEDERKSSLVQIINSRRIDYLWLTPTVIRTLSPENIPGVKVLFSVGEAIAPDAASKWGGSLHLLNGWGPCESSLISAITDVMPDSPYPESIGYPFNCLLWIVNPRNVDELFPIGTTGEILIDGPGVGRGYLHDEIKTRAAFVKPPSWAMLVDGSDEQRRLYRTGDLARYNPDGSLNFIGRRDNQVKIRGQRLELGELESNLGNSPEIRNILTTTKIVDGRTHLVAVLTLLDERLPRQRVLDFMPDEHKEIVIDHLRAIGDYARSNLPSYMVPTIWMVVQQMPRTESAKLDRTAVTKWLKDKGRLSFAKTVADIAPRETITMPQTDGEQLIQTVWATVLSLPKDDIGRESCFVSLGGDSILAMQVASRCLKKELTITTAELLKDTPLSVLADAAASKTNTKRADAANGKPNINGQKASIPEDFLNHLGSLSIDRRNVEAVVPATDGQATMIAVGEIGDNRGYHIDFELQCSPSLDAARLRSACELVAKHHGILRTVFVKQDTTLYQVVLKDTPQNLVVDENAKSHVISFSQGAVLACFHLAFDSQGGCQSLRLEIHHVLYDAISLGLIFRDLDAAYKNMSLSEGLDFHDWVSCVKSLDMSSSIKYWQDVLQNSTMPYLVPSPKGAIHGYVLDKQVELCIPLDSLTSIQSATPSSLVKTAWALLLSQAMSIDDVVFGEVSANRYLSLPGIESVRGPCVNQVPVRAHLDPSMTVASLVSQIQDSHTASMPHHHLGTRSIIKECTAWQHWTRFSTALVYQNHASVGHVVKVGENEFPLSIRGKLGDSTDIHVIATPRANENELKVALRYSALTFAPEQIQWITEALTKLLQILPSSLEQSVGEMQKSLAGDLDTTYMVHAEPEKKVASGEDLHQIRNGCLPVSEKAQKVVAKTWGHLGLLRKKGPETKGDVSMWDLDADVVTTLLLSEEYRSQGYDIGPYDIIKSPSQDSQSVLIDKRSLGAGISASVR</sequence>
<dbReference type="Proteomes" id="UP001152049">
    <property type="component" value="Unassembled WGS sequence"/>
</dbReference>
<name>A0A9W8V6T4_9HYPO</name>
<dbReference type="Gene3D" id="3.30.559.10">
    <property type="entry name" value="Chloramphenicol acetyltransferase-like domain"/>
    <property type="match status" value="2"/>
</dbReference>
<evidence type="ECO:0000313" key="5">
    <source>
        <dbReference type="EMBL" id="KAJ4245069.1"/>
    </source>
</evidence>
<dbReference type="InterPro" id="IPR009081">
    <property type="entry name" value="PP-bd_ACP"/>
</dbReference>
<evidence type="ECO:0000256" key="3">
    <source>
        <dbReference type="ARBA" id="ARBA00022598"/>
    </source>
</evidence>
<dbReference type="Gene3D" id="3.40.50.12780">
    <property type="entry name" value="N-terminal domain of ligase-like"/>
    <property type="match status" value="1"/>
</dbReference>
<dbReference type="CDD" id="cd19542">
    <property type="entry name" value="CT_NRPS-like"/>
    <property type="match status" value="1"/>
</dbReference>
<dbReference type="PANTHER" id="PTHR45527">
    <property type="entry name" value="NONRIBOSOMAL PEPTIDE SYNTHETASE"/>
    <property type="match status" value="1"/>
</dbReference>
<dbReference type="GO" id="GO:0043041">
    <property type="term" value="P:amino acid activation for nonribosomal peptide biosynthetic process"/>
    <property type="evidence" value="ECO:0007669"/>
    <property type="project" value="TreeGrafter"/>
</dbReference>
<reference evidence="5" key="1">
    <citation type="submission" date="2022-09" db="EMBL/GenBank/DDBJ databases">
        <title>Fusarium specimens isolated from Avocado Roots.</title>
        <authorList>
            <person name="Stajich J."/>
            <person name="Roper C."/>
            <person name="Heimlech-Rivalta G."/>
        </authorList>
    </citation>
    <scope>NUCLEOTIDE SEQUENCE</scope>
    <source>
        <strain evidence="5">CF00136</strain>
    </source>
</reference>
<dbReference type="Pfam" id="PF00501">
    <property type="entry name" value="AMP-binding"/>
    <property type="match status" value="1"/>
</dbReference>
<organism evidence="5 6">
    <name type="scientific">Fusarium torreyae</name>
    <dbReference type="NCBI Taxonomy" id="1237075"/>
    <lineage>
        <taxon>Eukaryota</taxon>
        <taxon>Fungi</taxon>
        <taxon>Dikarya</taxon>
        <taxon>Ascomycota</taxon>
        <taxon>Pezizomycotina</taxon>
        <taxon>Sordariomycetes</taxon>
        <taxon>Hypocreomycetidae</taxon>
        <taxon>Hypocreales</taxon>
        <taxon>Nectriaceae</taxon>
        <taxon>Fusarium</taxon>
    </lineage>
</organism>
<dbReference type="EMBL" id="JAOQAZ010000048">
    <property type="protein sequence ID" value="KAJ4245069.1"/>
    <property type="molecule type" value="Genomic_DNA"/>
</dbReference>
<proteinExistence type="predicted"/>
<dbReference type="SUPFAM" id="SSF56801">
    <property type="entry name" value="Acetyl-CoA synthetase-like"/>
    <property type="match status" value="1"/>
</dbReference>
<dbReference type="InterPro" id="IPR042099">
    <property type="entry name" value="ANL_N_sf"/>
</dbReference>
<dbReference type="InterPro" id="IPR000873">
    <property type="entry name" value="AMP-dep_synth/lig_dom"/>
</dbReference>
<dbReference type="InterPro" id="IPR045851">
    <property type="entry name" value="AMP-bd_C_sf"/>
</dbReference>
<dbReference type="GO" id="GO:0031177">
    <property type="term" value="F:phosphopantetheine binding"/>
    <property type="evidence" value="ECO:0007669"/>
    <property type="project" value="TreeGrafter"/>
</dbReference>
<feature type="domain" description="Carrier" evidence="4">
    <location>
        <begin position="992"/>
        <end position="1068"/>
    </location>
</feature>
<dbReference type="PROSITE" id="PS00455">
    <property type="entry name" value="AMP_BINDING"/>
    <property type="match status" value="1"/>
</dbReference>
<keyword evidence="2" id="KW-0597">Phosphoprotein</keyword>
<gene>
    <name evidence="5" type="ORF">NW762_014280</name>
</gene>